<dbReference type="RefSeq" id="WP_350386946.1">
    <property type="nucleotide sequence ID" value="NZ_JBEOME010000019.1"/>
</dbReference>
<comment type="caution">
    <text evidence="1">The sequence shown here is derived from an EMBL/GenBank/DDBJ whole genome shotgun (WGS) entry which is preliminary data.</text>
</comment>
<organism evidence="1 2">
    <name type="scientific">Bacillus altitudinis</name>
    <dbReference type="NCBI Taxonomy" id="293387"/>
    <lineage>
        <taxon>Bacteria</taxon>
        <taxon>Bacillati</taxon>
        <taxon>Bacillota</taxon>
        <taxon>Bacilli</taxon>
        <taxon>Bacillales</taxon>
        <taxon>Bacillaceae</taxon>
        <taxon>Bacillus</taxon>
    </lineage>
</organism>
<evidence type="ECO:0000313" key="2">
    <source>
        <dbReference type="Proteomes" id="UP001467674"/>
    </source>
</evidence>
<name>A0ABV1SAH5_BACAB</name>
<gene>
    <name evidence="1" type="ORF">ABQG71_20535</name>
</gene>
<keyword evidence="2" id="KW-1185">Reference proteome</keyword>
<reference evidence="1 2" key="1">
    <citation type="submission" date="2024-06" db="EMBL/GenBank/DDBJ databases">
        <title>Construction of an artificial bacterial consortium using nitrogen cycle bacteria from Cuatro Cienegas Basin and a mangrove forest.</title>
        <authorList>
            <person name="Aguilera-Najera D."/>
            <person name="Marquez-Cianci L."/>
            <person name="Martinez-Perez E."/>
            <person name="Rosas-Barrera M."/>
            <person name="Rodriguez-Cruz U.E."/>
            <person name="Tapia-Lopez R."/>
            <person name="Eguiarte L.E."/>
            <person name="Souza-Saldivar V."/>
        </authorList>
    </citation>
    <scope>NUCLEOTIDE SEQUENCE [LARGE SCALE GENOMIC DNA]</scope>
    <source>
        <strain evidence="1 2">S14-15</strain>
    </source>
</reference>
<accession>A0ABV1SAH5</accession>
<dbReference type="Proteomes" id="UP001467674">
    <property type="component" value="Unassembled WGS sequence"/>
</dbReference>
<sequence>MLEWNRAMFILYSSEHKNSFKPEWEHIFDEMKFPDESYKVISTDWDLCDELATFIKPGMWVDVRGVYEFSSFKNNEGETINVVKRIIKQVYPLKNGLVEINNLISGEEYRIYDSEEKGRFLDTVKLKRRQLK</sequence>
<protein>
    <submittedName>
        <fullName evidence="1">Uncharacterized protein</fullName>
    </submittedName>
</protein>
<proteinExistence type="predicted"/>
<dbReference type="EMBL" id="JBEOME010000019">
    <property type="protein sequence ID" value="MER3123550.1"/>
    <property type="molecule type" value="Genomic_DNA"/>
</dbReference>
<evidence type="ECO:0000313" key="1">
    <source>
        <dbReference type="EMBL" id="MER3123550.1"/>
    </source>
</evidence>